<dbReference type="CDD" id="cd02440">
    <property type="entry name" value="AdoMet_MTases"/>
    <property type="match status" value="1"/>
</dbReference>
<dbReference type="WBParaSite" id="HPBE_0002422101-mRNA-1">
    <property type="protein sequence ID" value="HPBE_0002422101-mRNA-1"/>
    <property type="gene ID" value="HPBE_0002422101"/>
</dbReference>
<gene>
    <name evidence="1" type="ORF">HPBE_LOCUS24220</name>
</gene>
<dbReference type="Proteomes" id="UP000050761">
    <property type="component" value="Unassembled WGS sequence"/>
</dbReference>
<accession>A0A183GNF1</accession>
<dbReference type="OrthoDB" id="2016285at2759"/>
<protein>
    <submittedName>
        <fullName evidence="3">PABS domain-containing protein</fullName>
    </submittedName>
</protein>
<organism evidence="2 3">
    <name type="scientific">Heligmosomoides polygyrus</name>
    <name type="common">Parasitic roundworm</name>
    <dbReference type="NCBI Taxonomy" id="6339"/>
    <lineage>
        <taxon>Eukaryota</taxon>
        <taxon>Metazoa</taxon>
        <taxon>Ecdysozoa</taxon>
        <taxon>Nematoda</taxon>
        <taxon>Chromadorea</taxon>
        <taxon>Rhabditida</taxon>
        <taxon>Rhabditina</taxon>
        <taxon>Rhabditomorpha</taxon>
        <taxon>Strongyloidea</taxon>
        <taxon>Heligmosomidae</taxon>
        <taxon>Heligmosomoides</taxon>
    </lineage>
</organism>
<evidence type="ECO:0000313" key="2">
    <source>
        <dbReference type="Proteomes" id="UP000050761"/>
    </source>
</evidence>
<evidence type="ECO:0000313" key="1">
    <source>
        <dbReference type="EMBL" id="VDP43580.1"/>
    </source>
</evidence>
<dbReference type="Gene3D" id="3.40.50.150">
    <property type="entry name" value="Vaccinia Virus protein VP39"/>
    <property type="match status" value="1"/>
</dbReference>
<dbReference type="AlphaFoldDB" id="A0A183GNF1"/>
<name>A0A183GNF1_HELPZ</name>
<proteinExistence type="predicted"/>
<sequence length="294" mass="33204">MIKSARTYVCREANVCLENGTKCTEVRDNVLKISDGSYEFFRSVYYDRAEHTSMTLKIPDKIYEGYLDTKKWEVDKKTRVTHCYTPIMIEEMFLSGAVEMTHDAKADILLIGMGAGYLNSHLHFAYPKFNITSVEIEPEMVRVARDWFGFVEDERQRAIVMDGAKMVEMAVEEGHKYDVVILDACTLDLAVGVNCPLKVYQFGENYKLFPLKSSTVPISNYSGAVIINVISLVLDTVQAANQVTKLYIQVFDNCRAKPAPLSPPNICGSFPQVVTCAKQDRPEGVVEQYDAVFR</sequence>
<dbReference type="EMBL" id="UZAH01036018">
    <property type="protein sequence ID" value="VDP43580.1"/>
    <property type="molecule type" value="Genomic_DNA"/>
</dbReference>
<reference evidence="3" key="2">
    <citation type="submission" date="2019-09" db="UniProtKB">
        <authorList>
            <consortium name="WormBaseParasite"/>
        </authorList>
    </citation>
    <scope>IDENTIFICATION</scope>
</reference>
<dbReference type="SUPFAM" id="SSF53335">
    <property type="entry name" value="S-adenosyl-L-methionine-dependent methyltransferases"/>
    <property type="match status" value="1"/>
</dbReference>
<evidence type="ECO:0000313" key="3">
    <source>
        <dbReference type="WBParaSite" id="HPBE_0002422101-mRNA-1"/>
    </source>
</evidence>
<keyword evidence="2" id="KW-1185">Reference proteome</keyword>
<accession>A0A3P8DJ81</accession>
<reference evidence="1 2" key="1">
    <citation type="submission" date="2018-11" db="EMBL/GenBank/DDBJ databases">
        <authorList>
            <consortium name="Pathogen Informatics"/>
        </authorList>
    </citation>
    <scope>NUCLEOTIDE SEQUENCE [LARGE SCALE GENOMIC DNA]</scope>
</reference>
<dbReference type="InterPro" id="IPR029063">
    <property type="entry name" value="SAM-dependent_MTases_sf"/>
</dbReference>